<evidence type="ECO:0000313" key="12">
    <source>
        <dbReference type="EMBL" id="CAA9498993.1"/>
    </source>
</evidence>
<dbReference type="InterPro" id="IPR015939">
    <property type="entry name" value="Fum_Rdtase/Succ_DH_flav-like_C"/>
</dbReference>
<keyword evidence="5 12" id="KW-0560">Oxidoreductase</keyword>
<dbReference type="EMBL" id="CADCVQ010000077">
    <property type="protein sequence ID" value="CAA9498993.1"/>
    <property type="molecule type" value="Genomic_DNA"/>
</dbReference>
<dbReference type="GO" id="GO:0008734">
    <property type="term" value="F:L-aspartate oxidase activity"/>
    <property type="evidence" value="ECO:0007669"/>
    <property type="project" value="UniProtKB-EC"/>
</dbReference>
<dbReference type="SUPFAM" id="SSF51905">
    <property type="entry name" value="FAD/NAD(P)-binding domain"/>
    <property type="match status" value="1"/>
</dbReference>
<dbReference type="Gene3D" id="3.50.50.60">
    <property type="entry name" value="FAD/NAD(P)-binding domain"/>
    <property type="match status" value="1"/>
</dbReference>
<evidence type="ECO:0000259" key="11">
    <source>
        <dbReference type="Pfam" id="PF02910"/>
    </source>
</evidence>
<evidence type="ECO:0000256" key="8">
    <source>
        <dbReference type="ARBA" id="ARBA00048305"/>
    </source>
</evidence>
<dbReference type="Gene3D" id="1.20.58.100">
    <property type="entry name" value="Fumarate reductase/succinate dehydrogenase flavoprotein-like, C-terminal domain"/>
    <property type="match status" value="1"/>
</dbReference>
<dbReference type="InterPro" id="IPR005288">
    <property type="entry name" value="NadB"/>
</dbReference>
<dbReference type="GO" id="GO:0034628">
    <property type="term" value="P:'de novo' NAD+ biosynthetic process from L-aspartate"/>
    <property type="evidence" value="ECO:0007669"/>
    <property type="project" value="TreeGrafter"/>
</dbReference>
<protein>
    <recommendedName>
        <fullName evidence="2">L-aspartate oxidase</fullName>
    </recommendedName>
    <alternativeName>
        <fullName evidence="7">Quinolinate synthase B</fullName>
    </alternativeName>
</protein>
<evidence type="ECO:0000256" key="1">
    <source>
        <dbReference type="ARBA" id="ARBA00001974"/>
    </source>
</evidence>
<evidence type="ECO:0000256" key="4">
    <source>
        <dbReference type="ARBA" id="ARBA00022827"/>
    </source>
</evidence>
<dbReference type="Pfam" id="PF00890">
    <property type="entry name" value="FAD_binding_2"/>
    <property type="match status" value="1"/>
</dbReference>
<dbReference type="PANTHER" id="PTHR42716">
    <property type="entry name" value="L-ASPARTATE OXIDASE"/>
    <property type="match status" value="1"/>
</dbReference>
<dbReference type="InterPro" id="IPR037099">
    <property type="entry name" value="Fum_R/Succ_DH_flav-like_C_sf"/>
</dbReference>
<reference evidence="12" key="1">
    <citation type="submission" date="2020-02" db="EMBL/GenBank/DDBJ databases">
        <authorList>
            <person name="Meier V. D."/>
        </authorList>
    </citation>
    <scope>NUCLEOTIDE SEQUENCE</scope>
    <source>
        <strain evidence="12">AVDCRST_MAG67</strain>
    </source>
</reference>
<evidence type="ECO:0000256" key="9">
    <source>
        <dbReference type="SAM" id="MobiDB-lite"/>
    </source>
</evidence>
<dbReference type="SUPFAM" id="SSF46977">
    <property type="entry name" value="Succinate dehydrogenase/fumarate reductase flavoprotein C-terminal domain"/>
    <property type="match status" value="1"/>
</dbReference>
<dbReference type="Pfam" id="PF02910">
    <property type="entry name" value="Succ_DH_flav_C"/>
    <property type="match status" value="1"/>
</dbReference>
<feature type="domain" description="FAD-dependent oxidoreductase 2 FAD-binding" evidence="10">
    <location>
        <begin position="1"/>
        <end position="41"/>
    </location>
</feature>
<dbReference type="InterPro" id="IPR003953">
    <property type="entry name" value="FAD-dep_OxRdtase_2_FAD-bd"/>
</dbReference>
<comment type="cofactor">
    <cofactor evidence="1">
        <name>FAD</name>
        <dbReference type="ChEBI" id="CHEBI:57692"/>
    </cofactor>
</comment>
<organism evidence="12">
    <name type="scientific">uncultured Solirubrobacteraceae bacterium</name>
    <dbReference type="NCBI Taxonomy" id="1162706"/>
    <lineage>
        <taxon>Bacteria</taxon>
        <taxon>Bacillati</taxon>
        <taxon>Actinomycetota</taxon>
        <taxon>Thermoleophilia</taxon>
        <taxon>Solirubrobacterales</taxon>
        <taxon>Solirubrobacteraceae</taxon>
        <taxon>environmental samples</taxon>
    </lineage>
</organism>
<feature type="region of interest" description="Disordered" evidence="9">
    <location>
        <begin position="58"/>
        <end position="82"/>
    </location>
</feature>
<dbReference type="InterPro" id="IPR036188">
    <property type="entry name" value="FAD/NAD-bd_sf"/>
</dbReference>
<name>A0A6J4SNF6_9ACTN</name>
<dbReference type="AlphaFoldDB" id="A0A6J4SNF6"/>
<comment type="function">
    <text evidence="6">Catalyzes the oxidation of L-aspartate to iminoaspartate, the first step in the de novo biosynthesis of NAD(+).</text>
</comment>
<keyword evidence="4" id="KW-0274">FAD</keyword>
<dbReference type="PANTHER" id="PTHR42716:SF2">
    <property type="entry name" value="L-ASPARTATE OXIDASE, CHLOROPLASTIC"/>
    <property type="match status" value="1"/>
</dbReference>
<evidence type="ECO:0000256" key="6">
    <source>
        <dbReference type="ARBA" id="ARBA00029426"/>
    </source>
</evidence>
<gene>
    <name evidence="12" type="ORF">AVDCRST_MAG67-1723</name>
</gene>
<feature type="non-terminal residue" evidence="12">
    <location>
        <position position="1"/>
    </location>
</feature>
<feature type="region of interest" description="Disordered" evidence="9">
    <location>
        <begin position="136"/>
        <end position="157"/>
    </location>
</feature>
<feature type="domain" description="Fumarate reductase/succinate dehydrogenase flavoprotein-like C-terminal" evidence="11">
    <location>
        <begin position="108"/>
        <end position="145"/>
    </location>
</feature>
<evidence type="ECO:0000256" key="5">
    <source>
        <dbReference type="ARBA" id="ARBA00023002"/>
    </source>
</evidence>
<comment type="catalytic activity">
    <reaction evidence="8">
        <text>L-aspartate + O2 = iminosuccinate + H2O2</text>
        <dbReference type="Rhea" id="RHEA:25876"/>
        <dbReference type="ChEBI" id="CHEBI:15379"/>
        <dbReference type="ChEBI" id="CHEBI:16240"/>
        <dbReference type="ChEBI" id="CHEBI:29991"/>
        <dbReference type="ChEBI" id="CHEBI:77875"/>
        <dbReference type="EC" id="1.4.3.16"/>
    </reaction>
    <physiologicalReaction direction="left-to-right" evidence="8">
        <dbReference type="Rhea" id="RHEA:25877"/>
    </physiologicalReaction>
</comment>
<evidence type="ECO:0000259" key="10">
    <source>
        <dbReference type="Pfam" id="PF00890"/>
    </source>
</evidence>
<accession>A0A6J4SNF6</accession>
<keyword evidence="3" id="KW-0285">Flavoprotein</keyword>
<proteinExistence type="predicted"/>
<evidence type="ECO:0000256" key="2">
    <source>
        <dbReference type="ARBA" id="ARBA00021901"/>
    </source>
</evidence>
<evidence type="ECO:0000256" key="3">
    <source>
        <dbReference type="ARBA" id="ARBA00022630"/>
    </source>
</evidence>
<sequence length="157" mass="16676">YMMGGVVTDLRGRSTVAGLYAVGESACTGLHGANRLASNSLSECFVYGARAAHAGLDEPVPGAATGPPPPGAALQRPPRATQEALWRDAGIVRTREGLRRLAQDPHPLARLIGACALQREESRGAHQRVDFPAADTTCDHRHSQIGPDEQPRAAHWT</sequence>
<evidence type="ECO:0000256" key="7">
    <source>
        <dbReference type="ARBA" id="ARBA00030386"/>
    </source>
</evidence>